<proteinExistence type="predicted"/>
<organism evidence="2">
    <name type="scientific">Oceaniferula spumae</name>
    <dbReference type="NCBI Taxonomy" id="2979115"/>
    <lineage>
        <taxon>Bacteria</taxon>
        <taxon>Pseudomonadati</taxon>
        <taxon>Verrucomicrobiota</taxon>
        <taxon>Verrucomicrobiia</taxon>
        <taxon>Verrucomicrobiales</taxon>
        <taxon>Verrucomicrobiaceae</taxon>
        <taxon>Oceaniferula</taxon>
    </lineage>
</organism>
<gene>
    <name evidence="2" type="ORF">NT6N_36380</name>
</gene>
<dbReference type="AlphaFoldDB" id="A0AAT9FRI5"/>
<sequence>MYSHVGHEDYTMTMKQKIQISARQIAHPRENGFALVATVAVLTLLSLIVLAMISLSVTEIRSSSQQEHQLRARANARMALMMAIGQLQEAAGPDQRVTARADILEDSGFDLTNGKKYLTGVWDSGQWDPQNPDDKPFRGWLVSGEGAEEQGYLNVAVGADDSVLLVGSGSVNSNDDQVWAKTVDTGGGTGAYAYATFGNSGKISLNQVGEAPDEMIDGLTRLSLAPRQALELVTRDGLPDSAFSDIADKPVNGLVSLETMDLALLDEGQRGGLGDGYASNLLFHQVTPWSASLLTDVRVGGIKPDLSSAFELPIEDFNELEEFHNSGERNDTNRYASLGGGYTTEPLFYADETSPDLGYLFEVPTGSSTIYRGPTWDLIRNHYRQYKRDFEKLDWGRKTELANDATFAARGQLPLSYSKATGGGYSVKSNPSRIYNNRHAFGRNRYPDRLDYSRGATGPVVPLRATAERVAPVVLRYYVALGLVQVPLGNGDYRIQVSYEPYITVLNPYNVPIAFDSFGLFCSKHNPCALRIKWTDKNGAQKTTNIKMSNNYLGQGSITMRLPIEENSYVLQPGEMKVIHPEKYDDGADRQDLSRSDIGILSASFEPSPGEMPGILLSKSNQDNGTDIIPKAGSQVTFEVRGKNAVYGNGSNLTESALFHIFSRNNHAGELRNVDTDRPTRSHDAQAYDVLNDQFVTKLNFASRGLPTKTKTLSISQIPRLGDGEMSYLGAIDVVMKSPYEDVAILTGFNPRLQVADSRDYDGIDRYSPAWHVHNIDVDSQGGTTYEDFPFANYENRWADTGQIILYEVPRIPLLSLAQLQHADITVTSSEGARQIGNSFPHPGIGDASKLSAMRSFSRAHAQGSTGGQMLVESTWPANEMLWDRYFFSGMHYGDENESLAGNTDMESTSLDGAITNLITGESNPLLNRQMRYVNWVGASEEKVRSDLKDYRKIARYLILQGGFNINSTSVEAWKAVLGGLRGQEIPVANENGNVSLKGASGDEHPSGRYAVPTEMNAGDDDTMGFRKLTDGEIETLAEAMVKQVKLRGPFMGLADFANRRLHGSSKDGYDVHLLGAVQMAIEDAGLNQPFQGYPVSKTNVEHKSIGLGGKQMARSAATGMPQYLMQADVLSVIGGKITARSDSFTVRAYGESRDANGRVRAESWCEATIQRTPQWMEPTDDFAWQQKDSYPGVDSDEDVLRQWEPNEDMSELNRKFGRKFRVISFRWLSKDEV</sequence>
<protein>
    <recommendedName>
        <fullName evidence="3">Verru_Chthon cassette protein A</fullName>
    </recommendedName>
</protein>
<keyword evidence="1" id="KW-0812">Transmembrane</keyword>
<reference evidence="2" key="1">
    <citation type="submission" date="2024-07" db="EMBL/GenBank/DDBJ databases">
        <title>Complete genome sequence of Verrucomicrobiaceae bacterium NT6N.</title>
        <authorList>
            <person name="Huang C."/>
            <person name="Takami H."/>
            <person name="Hamasaki K."/>
        </authorList>
    </citation>
    <scope>NUCLEOTIDE SEQUENCE</scope>
    <source>
        <strain evidence="2">NT6N</strain>
    </source>
</reference>
<accession>A0AAT9FRI5</accession>
<dbReference type="EMBL" id="AP026866">
    <property type="protein sequence ID" value="BDS08598.1"/>
    <property type="molecule type" value="Genomic_DNA"/>
</dbReference>
<name>A0AAT9FRI5_9BACT</name>
<keyword evidence="1" id="KW-0472">Membrane</keyword>
<keyword evidence="1" id="KW-1133">Transmembrane helix</keyword>
<evidence type="ECO:0000256" key="1">
    <source>
        <dbReference type="SAM" id="Phobius"/>
    </source>
</evidence>
<dbReference type="KEGG" id="osu:NT6N_36380"/>
<evidence type="ECO:0000313" key="2">
    <source>
        <dbReference type="EMBL" id="BDS08598.1"/>
    </source>
</evidence>
<feature type="transmembrane region" description="Helical" evidence="1">
    <location>
        <begin position="33"/>
        <end position="55"/>
    </location>
</feature>
<evidence type="ECO:0008006" key="3">
    <source>
        <dbReference type="Google" id="ProtNLM"/>
    </source>
</evidence>